<proteinExistence type="predicted"/>
<comment type="caution">
    <text evidence="2">The sequence shown here is derived from an EMBL/GenBank/DDBJ whole genome shotgun (WGS) entry which is preliminary data.</text>
</comment>
<feature type="chain" id="PRO_5015132915" description="Dual-action HEIGH metallo-peptidase" evidence="1">
    <location>
        <begin position="31"/>
        <end position="390"/>
    </location>
</feature>
<reference evidence="2 3" key="1">
    <citation type="submission" date="2018-03" db="EMBL/GenBank/DDBJ databases">
        <title>Genomic Encyclopedia of Archaeal and Bacterial Type Strains, Phase II (KMG-II): from individual species to whole genera.</title>
        <authorList>
            <person name="Goeker M."/>
        </authorList>
    </citation>
    <scope>NUCLEOTIDE SEQUENCE [LARGE SCALE GENOMIC DNA]</scope>
    <source>
        <strain evidence="2 3">DSM 24859</strain>
    </source>
</reference>
<evidence type="ECO:0000313" key="2">
    <source>
        <dbReference type="EMBL" id="PSL45343.1"/>
    </source>
</evidence>
<dbReference type="PROSITE" id="PS51257">
    <property type="entry name" value="PROKAR_LIPOPROTEIN"/>
    <property type="match status" value="1"/>
</dbReference>
<protein>
    <recommendedName>
        <fullName evidence="4">Dual-action HEIGH metallo-peptidase</fullName>
    </recommendedName>
</protein>
<accession>A0A2P8HGL4</accession>
<gene>
    <name evidence="2" type="ORF">CLV51_10445</name>
</gene>
<dbReference type="EMBL" id="PYAW01000004">
    <property type="protein sequence ID" value="PSL45343.1"/>
    <property type="molecule type" value="Genomic_DNA"/>
</dbReference>
<organism evidence="2 3">
    <name type="scientific">Chitinophaga niastensis</name>
    <dbReference type="NCBI Taxonomy" id="536980"/>
    <lineage>
        <taxon>Bacteria</taxon>
        <taxon>Pseudomonadati</taxon>
        <taxon>Bacteroidota</taxon>
        <taxon>Chitinophagia</taxon>
        <taxon>Chitinophagales</taxon>
        <taxon>Chitinophagaceae</taxon>
        <taxon>Chitinophaga</taxon>
    </lineage>
</organism>
<feature type="signal peptide" evidence="1">
    <location>
        <begin position="1"/>
        <end position="30"/>
    </location>
</feature>
<evidence type="ECO:0008006" key="4">
    <source>
        <dbReference type="Google" id="ProtNLM"/>
    </source>
</evidence>
<name>A0A2P8HGL4_CHINA</name>
<dbReference type="AlphaFoldDB" id="A0A2P8HGL4"/>
<dbReference type="SUPFAM" id="SSF55486">
    <property type="entry name" value="Metalloproteases ('zincins'), catalytic domain"/>
    <property type="match status" value="1"/>
</dbReference>
<keyword evidence="3" id="KW-1185">Reference proteome</keyword>
<keyword evidence="1" id="KW-0732">Signal</keyword>
<sequence length="390" mass="42759">MNMKKPHLLHQQHLSSLLLFALFLTVTACKKTEAPTPTSKPTGSTAITGTYNLNVVYFLPSDADTLLYYRERLNGVLLRGQHFYAQWMMQFGFGNKTFGLASDNTGKVKITLVKGLLTKDQYPYNGGGNIIIKELNTYFAAHPAEKMSEHTLVILPASTYAADGDPGGVPFYGMGHTCFALDYPDMDTSYLGQSTTLGNRATKWIGGMMHELGHALGMPHDGGLKSVNAQYGTSLMGAGNYTYGKSPTYLTKASCAILNNCQAFNSTRSDWYNNASATVSHIHAGYDNGNLVVSGRISTNSTGTINYINFYNNPGTVGLNANGDYKSAVWTSSIIGADSFYISMPYSEFNVQKDTTYQLEIKPLHNNGYHFTQTYNYRISNGIPVISINQ</sequence>
<dbReference type="Proteomes" id="UP000240971">
    <property type="component" value="Unassembled WGS sequence"/>
</dbReference>
<evidence type="ECO:0000313" key="3">
    <source>
        <dbReference type="Proteomes" id="UP000240971"/>
    </source>
</evidence>
<evidence type="ECO:0000256" key="1">
    <source>
        <dbReference type="SAM" id="SignalP"/>
    </source>
</evidence>